<evidence type="ECO:0000256" key="4">
    <source>
        <dbReference type="ARBA" id="ARBA00022448"/>
    </source>
</evidence>
<evidence type="ECO:0000256" key="2">
    <source>
        <dbReference type="ARBA" id="ARBA00009765"/>
    </source>
</evidence>
<comment type="subcellular location">
    <subcellularLocation>
        <location evidence="1">Cell inner membrane</location>
        <topology evidence="1">Multi-pass membrane protein</topology>
    </subcellularLocation>
</comment>
<dbReference type="AlphaFoldDB" id="A0A0B1ZCW3"/>
<dbReference type="SUPFAM" id="SSF144083">
    <property type="entry name" value="Magnesium transport protein CorA, transmembrane region"/>
    <property type="match status" value="1"/>
</dbReference>
<dbReference type="PANTHER" id="PTHR46494">
    <property type="entry name" value="CORA FAMILY METAL ION TRANSPORTER (EUROFUNG)"/>
    <property type="match status" value="1"/>
</dbReference>
<dbReference type="GO" id="GO:0005886">
    <property type="term" value="C:plasma membrane"/>
    <property type="evidence" value="ECO:0007669"/>
    <property type="project" value="UniProtKB-SubCell"/>
</dbReference>
<evidence type="ECO:0000256" key="6">
    <source>
        <dbReference type="ARBA" id="ARBA00022519"/>
    </source>
</evidence>
<dbReference type="Proteomes" id="UP000031057">
    <property type="component" value="Unassembled WGS sequence"/>
</dbReference>
<protein>
    <recommendedName>
        <fullName evidence="3">Magnesium transport protein CorA</fullName>
    </recommendedName>
</protein>
<comment type="similarity">
    <text evidence="2">Belongs to the CorA metal ion transporter (MIT) (TC 1.A.35) family.</text>
</comment>
<evidence type="ECO:0000256" key="7">
    <source>
        <dbReference type="ARBA" id="ARBA00022692"/>
    </source>
</evidence>
<dbReference type="GO" id="GO:0000287">
    <property type="term" value="F:magnesium ion binding"/>
    <property type="evidence" value="ECO:0007669"/>
    <property type="project" value="TreeGrafter"/>
</dbReference>
<keyword evidence="4" id="KW-0813">Transport</keyword>
<evidence type="ECO:0000256" key="1">
    <source>
        <dbReference type="ARBA" id="ARBA00004429"/>
    </source>
</evidence>
<keyword evidence="8" id="KW-0460">Magnesium</keyword>
<organism evidence="14 15">
    <name type="scientific">Novosphingobium malaysiense</name>
    <dbReference type="NCBI Taxonomy" id="1348853"/>
    <lineage>
        <taxon>Bacteria</taxon>
        <taxon>Pseudomonadati</taxon>
        <taxon>Pseudomonadota</taxon>
        <taxon>Alphaproteobacteria</taxon>
        <taxon>Sphingomonadales</taxon>
        <taxon>Sphingomonadaceae</taxon>
        <taxon>Novosphingobium</taxon>
    </lineage>
</organism>
<keyword evidence="7 13" id="KW-0812">Transmembrane</keyword>
<gene>
    <name evidence="14" type="ORF">LK12_23210</name>
</gene>
<evidence type="ECO:0000313" key="14">
    <source>
        <dbReference type="EMBL" id="KHK88904.1"/>
    </source>
</evidence>
<evidence type="ECO:0000256" key="9">
    <source>
        <dbReference type="ARBA" id="ARBA00022989"/>
    </source>
</evidence>
<dbReference type="InterPro" id="IPR002523">
    <property type="entry name" value="MgTranspt_CorA/ZnTranspt_ZntB"/>
</dbReference>
<accession>A0A0B1ZCW3</accession>
<evidence type="ECO:0000256" key="10">
    <source>
        <dbReference type="ARBA" id="ARBA00023065"/>
    </source>
</evidence>
<comment type="caution">
    <text evidence="14">The sequence shown here is derived from an EMBL/GenBank/DDBJ whole genome shotgun (WGS) entry which is preliminary data.</text>
</comment>
<dbReference type="OrthoDB" id="9803416at2"/>
<reference evidence="14 15" key="1">
    <citation type="submission" date="2014-10" db="EMBL/GenBank/DDBJ databases">
        <title>Genome sequence of Novosphingobium malaysiense MUSC 273(T).</title>
        <authorList>
            <person name="Lee L.-H."/>
        </authorList>
    </citation>
    <scope>NUCLEOTIDE SEQUENCE [LARGE SCALE GENOMIC DNA]</scope>
    <source>
        <strain evidence="14 15">MUSC 273</strain>
    </source>
</reference>
<dbReference type="GO" id="GO:0015087">
    <property type="term" value="F:cobalt ion transmembrane transporter activity"/>
    <property type="evidence" value="ECO:0007669"/>
    <property type="project" value="TreeGrafter"/>
</dbReference>
<dbReference type="GO" id="GO:0015095">
    <property type="term" value="F:magnesium ion transmembrane transporter activity"/>
    <property type="evidence" value="ECO:0007669"/>
    <property type="project" value="TreeGrafter"/>
</dbReference>
<dbReference type="EMBL" id="JTDI01000012">
    <property type="protein sequence ID" value="KHK88904.1"/>
    <property type="molecule type" value="Genomic_DNA"/>
</dbReference>
<keyword evidence="5" id="KW-1003">Cell membrane</keyword>
<dbReference type="SUPFAM" id="SSF143865">
    <property type="entry name" value="CorA soluble domain-like"/>
    <property type="match status" value="1"/>
</dbReference>
<evidence type="ECO:0000256" key="12">
    <source>
        <dbReference type="ARBA" id="ARBA00034269"/>
    </source>
</evidence>
<comment type="catalytic activity">
    <reaction evidence="12">
        <text>Mg(2+)(in) = Mg(2+)(out)</text>
        <dbReference type="Rhea" id="RHEA:29827"/>
        <dbReference type="ChEBI" id="CHEBI:18420"/>
    </reaction>
</comment>
<name>A0A0B1ZCW3_9SPHN</name>
<dbReference type="GO" id="GO:0050897">
    <property type="term" value="F:cobalt ion binding"/>
    <property type="evidence" value="ECO:0007669"/>
    <property type="project" value="TreeGrafter"/>
</dbReference>
<evidence type="ECO:0000256" key="11">
    <source>
        <dbReference type="ARBA" id="ARBA00023136"/>
    </source>
</evidence>
<feature type="transmembrane region" description="Helical" evidence="13">
    <location>
        <begin position="253"/>
        <end position="273"/>
    </location>
</feature>
<dbReference type="STRING" id="1348853.LK12_23210"/>
<dbReference type="Pfam" id="PF01544">
    <property type="entry name" value="CorA"/>
    <property type="match status" value="1"/>
</dbReference>
<sequence length="311" mass="35124">MRKPHFELALPEGDWLELRDPDDELRQRIEERFGIEVPNLSALGEIESSSRLRMKGKALIMTAPLLAGGADEQAKLIPTGFLLLPRALITVHYTDYPVFENIAATIDRQEDRTPAAVLARLLEAVVDHASDQLETVSEQAASVSHTIFYTDLQHRGLKIETKQLGRSIIKLGRASERVSRVRYMFLSIGRLAKFVIDRSEDGLNEKTRARLQAVAHDIVSLDEFEISLSSRIQFLLDAATSLISIRQNDVVKVLTVASVVGIPPVLLVGIYGMNFRFMPELSWPWGYPFAVSLCLISGLLPYLWFKWRKWI</sequence>
<dbReference type="PANTHER" id="PTHR46494:SF1">
    <property type="entry name" value="CORA FAMILY METAL ION TRANSPORTER (EUROFUNG)"/>
    <property type="match status" value="1"/>
</dbReference>
<keyword evidence="6" id="KW-0997">Cell inner membrane</keyword>
<dbReference type="Gene3D" id="3.30.460.20">
    <property type="entry name" value="CorA soluble domain-like"/>
    <property type="match status" value="1"/>
</dbReference>
<evidence type="ECO:0000256" key="5">
    <source>
        <dbReference type="ARBA" id="ARBA00022475"/>
    </source>
</evidence>
<dbReference type="InterPro" id="IPR045861">
    <property type="entry name" value="CorA_cytoplasmic_dom"/>
</dbReference>
<keyword evidence="9 13" id="KW-1133">Transmembrane helix</keyword>
<feature type="transmembrane region" description="Helical" evidence="13">
    <location>
        <begin position="285"/>
        <end position="305"/>
    </location>
</feature>
<dbReference type="Gene3D" id="1.20.58.340">
    <property type="entry name" value="Magnesium transport protein CorA, transmembrane region"/>
    <property type="match status" value="2"/>
</dbReference>
<evidence type="ECO:0000313" key="15">
    <source>
        <dbReference type="Proteomes" id="UP000031057"/>
    </source>
</evidence>
<evidence type="ECO:0000256" key="13">
    <source>
        <dbReference type="SAM" id="Phobius"/>
    </source>
</evidence>
<evidence type="ECO:0000256" key="8">
    <source>
        <dbReference type="ARBA" id="ARBA00022842"/>
    </source>
</evidence>
<keyword evidence="11 13" id="KW-0472">Membrane</keyword>
<evidence type="ECO:0000256" key="3">
    <source>
        <dbReference type="ARBA" id="ARBA00019439"/>
    </source>
</evidence>
<dbReference type="InterPro" id="IPR045863">
    <property type="entry name" value="CorA_TM1_TM2"/>
</dbReference>
<keyword evidence="10" id="KW-0406">Ion transport</keyword>
<dbReference type="FunFam" id="1.20.58.340:FF:000001">
    <property type="entry name" value="Magnesium transport protein CorA"/>
    <property type="match status" value="1"/>
</dbReference>
<keyword evidence="15" id="KW-1185">Reference proteome</keyword>
<proteinExistence type="inferred from homology"/>